<sequence>MTRLAGLAQQLRGALAAQQGSAALGAAAGAATSALHAQRAAYSSDIAIRGIDALKSGPGGRSSVSGITATIFGCSGFLGRYVANAIGNTGGQLVLPHRCDDTDVQHLRTMGDLGQVVMMPDFSIRDEEAVRRAISRSNLVVNMVGAGQETWNYGFEEVHIEWPARLARAIRDSGKVERFIHLSALGAEADAPSRRLRTKAAGDEVVRSELGPISTIFKPAAVSGTEDRLFNMFATMAKRTPFLPLIDGGKTRMQPVWVRDVAAAIMNSLKTYDSLGQTYYLAGPDVMTVAQLVAFTYHTIRERNASVPMPAAVAGVLAKGWDALGRSTPLRGPLMFSSDFIAEMKGGWGDYVMPSGVLGFEHLDVEPHRVAEGIPIEYLRHYRSGGYDFGSLAEEGEPVGGAGFGHPGGVRGPAA</sequence>
<dbReference type="EMBL" id="GL433837">
    <property type="protein sequence ID" value="EFN58424.1"/>
    <property type="molecule type" value="Genomic_DNA"/>
</dbReference>
<dbReference type="GO" id="GO:0005739">
    <property type="term" value="C:mitochondrion"/>
    <property type="evidence" value="ECO:0007669"/>
    <property type="project" value="TreeGrafter"/>
</dbReference>
<reference evidence="2 3" key="1">
    <citation type="journal article" date="2010" name="Plant Cell">
        <title>The Chlorella variabilis NC64A genome reveals adaptation to photosymbiosis, coevolution with viruses, and cryptic sex.</title>
        <authorList>
            <person name="Blanc G."/>
            <person name="Duncan G."/>
            <person name="Agarkova I."/>
            <person name="Borodovsky M."/>
            <person name="Gurnon J."/>
            <person name="Kuo A."/>
            <person name="Lindquist E."/>
            <person name="Lucas S."/>
            <person name="Pangilinan J."/>
            <person name="Polle J."/>
            <person name="Salamov A."/>
            <person name="Terry A."/>
            <person name="Yamada T."/>
            <person name="Dunigan D.D."/>
            <person name="Grigoriev I.V."/>
            <person name="Claverie J.M."/>
            <person name="Van Etten J.L."/>
        </authorList>
    </citation>
    <scope>NUCLEOTIDE SEQUENCE [LARGE SCALE GENOMIC DNA]</scope>
    <source>
        <strain evidence="2 3">NC64A</strain>
    </source>
</reference>
<evidence type="ECO:0000313" key="2">
    <source>
        <dbReference type="EMBL" id="EFN58424.1"/>
    </source>
</evidence>
<feature type="domain" description="NAD-dependent epimerase/dehydratase" evidence="1">
    <location>
        <begin position="70"/>
        <end position="275"/>
    </location>
</feature>
<keyword evidence="3" id="KW-1185">Reference proteome</keyword>
<dbReference type="Proteomes" id="UP000008141">
    <property type="component" value="Unassembled WGS sequence"/>
</dbReference>
<dbReference type="KEGG" id="cvr:CHLNCDRAFT_34039"/>
<dbReference type="PANTHER" id="PTHR12126:SF11">
    <property type="entry name" value="NADH DEHYDROGENASE [UBIQUINONE] 1 ALPHA SUBCOMPLEX SUBUNIT 9, MITOCHONDRIAL"/>
    <property type="match status" value="1"/>
</dbReference>
<dbReference type="PANTHER" id="PTHR12126">
    <property type="entry name" value="NADH-UBIQUINONE OXIDOREDUCTASE 39 KDA SUBUNIT-RELATED"/>
    <property type="match status" value="1"/>
</dbReference>
<protein>
    <recommendedName>
        <fullName evidence="1">NAD-dependent epimerase/dehydratase domain-containing protein</fullName>
    </recommendedName>
</protein>
<dbReference type="InterPro" id="IPR001509">
    <property type="entry name" value="Epimerase_deHydtase"/>
</dbReference>
<dbReference type="OrthoDB" id="275457at2759"/>
<organism evidence="3">
    <name type="scientific">Chlorella variabilis</name>
    <name type="common">Green alga</name>
    <dbReference type="NCBI Taxonomy" id="554065"/>
    <lineage>
        <taxon>Eukaryota</taxon>
        <taxon>Viridiplantae</taxon>
        <taxon>Chlorophyta</taxon>
        <taxon>core chlorophytes</taxon>
        <taxon>Trebouxiophyceae</taxon>
        <taxon>Chlorellales</taxon>
        <taxon>Chlorellaceae</taxon>
        <taxon>Chlorella clade</taxon>
        <taxon>Chlorella</taxon>
    </lineage>
</organism>
<dbReference type="Pfam" id="PF01370">
    <property type="entry name" value="Epimerase"/>
    <property type="match status" value="1"/>
</dbReference>
<dbReference type="eggNOG" id="KOG2865">
    <property type="taxonomic scope" value="Eukaryota"/>
</dbReference>
<dbReference type="CDD" id="cd05271">
    <property type="entry name" value="NDUFA9_like_SDR_a"/>
    <property type="match status" value="1"/>
</dbReference>
<dbReference type="InParanoid" id="E1Z6X0"/>
<dbReference type="AlphaFoldDB" id="E1Z6X0"/>
<proteinExistence type="predicted"/>
<dbReference type="STRING" id="554065.E1Z6X0"/>
<dbReference type="InterPro" id="IPR036291">
    <property type="entry name" value="NAD(P)-bd_dom_sf"/>
</dbReference>
<dbReference type="RefSeq" id="XP_005850526.1">
    <property type="nucleotide sequence ID" value="XM_005850464.1"/>
</dbReference>
<dbReference type="FunCoup" id="E1Z6X0">
    <property type="interactions" value="1935"/>
</dbReference>
<evidence type="ECO:0000259" key="1">
    <source>
        <dbReference type="Pfam" id="PF01370"/>
    </source>
</evidence>
<dbReference type="GeneID" id="17358385"/>
<accession>E1Z6X0</accession>
<gene>
    <name evidence="2" type="ORF">CHLNCDRAFT_34039</name>
</gene>
<dbReference type="InterPro" id="IPR051207">
    <property type="entry name" value="ComplexI_NDUFA9_subunit"/>
</dbReference>
<dbReference type="GO" id="GO:0044877">
    <property type="term" value="F:protein-containing complex binding"/>
    <property type="evidence" value="ECO:0007669"/>
    <property type="project" value="TreeGrafter"/>
</dbReference>
<dbReference type="SUPFAM" id="SSF51735">
    <property type="entry name" value="NAD(P)-binding Rossmann-fold domains"/>
    <property type="match status" value="1"/>
</dbReference>
<dbReference type="Gene3D" id="3.40.50.720">
    <property type="entry name" value="NAD(P)-binding Rossmann-like Domain"/>
    <property type="match status" value="1"/>
</dbReference>
<evidence type="ECO:0000313" key="3">
    <source>
        <dbReference type="Proteomes" id="UP000008141"/>
    </source>
</evidence>
<name>E1Z6X0_CHLVA</name>
<dbReference type="OMA" id="PEDQFTN"/>